<dbReference type="Proteomes" id="UP001302274">
    <property type="component" value="Unassembled WGS sequence"/>
</dbReference>
<dbReference type="PANTHER" id="PTHR10996:SF283">
    <property type="entry name" value="GLYOXYLATE_HYDROXYPYRUVATE REDUCTASE B"/>
    <property type="match status" value="1"/>
</dbReference>
<evidence type="ECO:0000313" key="3">
    <source>
        <dbReference type="EMBL" id="MEA9356692.1"/>
    </source>
</evidence>
<dbReference type="SUPFAM" id="SSF52283">
    <property type="entry name" value="Formate/glycerate dehydrogenase catalytic domain-like"/>
    <property type="match status" value="1"/>
</dbReference>
<gene>
    <name evidence="3" type="ORF">SHI21_10775</name>
</gene>
<dbReference type="RefSeq" id="WP_323576539.1">
    <property type="nucleotide sequence ID" value="NZ_JAYGJQ010000002.1"/>
</dbReference>
<dbReference type="InterPro" id="IPR050223">
    <property type="entry name" value="D-isomer_2-hydroxyacid_DH"/>
</dbReference>
<reference evidence="3 4" key="1">
    <citation type="submission" date="2023-11" db="EMBL/GenBank/DDBJ databases">
        <title>A Novel Polar Bacteriovorax (B. antarcticus) Isolated from the Biocrust in Antarctica.</title>
        <authorList>
            <person name="Mun W."/>
            <person name="Choi S.Y."/>
            <person name="Mitchell R.J."/>
        </authorList>
    </citation>
    <scope>NUCLEOTIDE SEQUENCE [LARGE SCALE GENOMIC DNA]</scope>
    <source>
        <strain evidence="3 4">PP10</strain>
    </source>
</reference>
<evidence type="ECO:0000259" key="2">
    <source>
        <dbReference type="Pfam" id="PF02826"/>
    </source>
</evidence>
<dbReference type="EMBL" id="JAYGJQ010000002">
    <property type="protein sequence ID" value="MEA9356692.1"/>
    <property type="molecule type" value="Genomic_DNA"/>
</dbReference>
<proteinExistence type="predicted"/>
<dbReference type="CDD" id="cd12172">
    <property type="entry name" value="PGDH_like_2"/>
    <property type="match status" value="1"/>
</dbReference>
<accession>A0ABU5VUG3</accession>
<dbReference type="Gene3D" id="3.40.50.720">
    <property type="entry name" value="NAD(P)-binding Rossmann-like Domain"/>
    <property type="match status" value="2"/>
</dbReference>
<dbReference type="PANTHER" id="PTHR10996">
    <property type="entry name" value="2-HYDROXYACID DEHYDROGENASE-RELATED"/>
    <property type="match status" value="1"/>
</dbReference>
<keyword evidence="1" id="KW-0560">Oxidoreductase</keyword>
<evidence type="ECO:0000256" key="1">
    <source>
        <dbReference type="ARBA" id="ARBA00023002"/>
    </source>
</evidence>
<feature type="domain" description="D-isomer specific 2-hydroxyacid dehydrogenase NAD-binding" evidence="2">
    <location>
        <begin position="115"/>
        <end position="287"/>
    </location>
</feature>
<sequence length="312" mass="34744">MKKVLITAPYMFRESERSKVEEMLKAHEFDTTFHPVLERMNEADLLKVISDYHGVICGDDQFNARVLDEARNLKTIVKWGTGIDSIDVVEANKRGISVYRSENAFTYPVADTTLSYILAFCRSMPANDSLMKNGQWDKPQGFSLFEKTVGIVGFGDIGKAVAKRLKAFDCEILVNDIVAIDESIANEYGVKSVSFDELIAQSDFITMHTDLNPTSRYLLNQNSFNKMVKRPFIINTSRGGVINEADLVAALNFGLISGAALDVYEVEPLPVDSPLRSMKNTILASHNSNSSPTCWMKVHENSIRMLQLGLGG</sequence>
<dbReference type="SUPFAM" id="SSF51735">
    <property type="entry name" value="NAD(P)-binding Rossmann-fold domains"/>
    <property type="match status" value="1"/>
</dbReference>
<dbReference type="InterPro" id="IPR006140">
    <property type="entry name" value="D-isomer_DH_NAD-bd"/>
</dbReference>
<name>A0ABU5VUG3_9BACT</name>
<dbReference type="InterPro" id="IPR036291">
    <property type="entry name" value="NAD(P)-bd_dom_sf"/>
</dbReference>
<keyword evidence="4" id="KW-1185">Reference proteome</keyword>
<protein>
    <submittedName>
        <fullName evidence="3">Phosphoglycerate dehydrogenase</fullName>
    </submittedName>
</protein>
<dbReference type="Pfam" id="PF02826">
    <property type="entry name" value="2-Hacid_dh_C"/>
    <property type="match status" value="1"/>
</dbReference>
<organism evidence="3 4">
    <name type="scientific">Bacteriovorax antarcticus</name>
    <dbReference type="NCBI Taxonomy" id="3088717"/>
    <lineage>
        <taxon>Bacteria</taxon>
        <taxon>Pseudomonadati</taxon>
        <taxon>Bdellovibrionota</taxon>
        <taxon>Bacteriovoracia</taxon>
        <taxon>Bacteriovoracales</taxon>
        <taxon>Bacteriovoracaceae</taxon>
        <taxon>Bacteriovorax</taxon>
    </lineage>
</organism>
<comment type="caution">
    <text evidence="3">The sequence shown here is derived from an EMBL/GenBank/DDBJ whole genome shotgun (WGS) entry which is preliminary data.</text>
</comment>
<evidence type="ECO:0000313" key="4">
    <source>
        <dbReference type="Proteomes" id="UP001302274"/>
    </source>
</evidence>